<evidence type="ECO:0000259" key="1">
    <source>
        <dbReference type="Pfam" id="PF08348"/>
    </source>
</evidence>
<dbReference type="PANTHER" id="PTHR35568:SF1">
    <property type="entry name" value="TRANSCRIPTIONAL REGULATOR DAUR"/>
    <property type="match status" value="1"/>
</dbReference>
<dbReference type="InterPro" id="IPR013559">
    <property type="entry name" value="YheO"/>
</dbReference>
<proteinExistence type="predicted"/>
<accession>A0A3D9IVR1</accession>
<dbReference type="Proteomes" id="UP000256869">
    <property type="component" value="Unassembled WGS sequence"/>
</dbReference>
<evidence type="ECO:0000259" key="2">
    <source>
        <dbReference type="Pfam" id="PF13309"/>
    </source>
</evidence>
<dbReference type="InterPro" id="IPR039445">
    <property type="entry name" value="DauR-like_HTH"/>
</dbReference>
<dbReference type="EMBL" id="QRDY01000001">
    <property type="protein sequence ID" value="RED65928.1"/>
    <property type="molecule type" value="Genomic_DNA"/>
</dbReference>
<gene>
    <name evidence="3" type="ORF">DFP95_101424</name>
</gene>
<dbReference type="AlphaFoldDB" id="A0A3D9IVR1"/>
<feature type="domain" description="YheO-like" evidence="1">
    <location>
        <begin position="9"/>
        <end position="123"/>
    </location>
</feature>
<dbReference type="PANTHER" id="PTHR35568">
    <property type="entry name" value="TRANSCRIPTIONAL REGULATOR DAUR"/>
    <property type="match status" value="1"/>
</dbReference>
<dbReference type="InterPro" id="IPR039446">
    <property type="entry name" value="DauR-like"/>
</dbReference>
<reference evidence="3 4" key="1">
    <citation type="submission" date="2018-07" db="EMBL/GenBank/DDBJ databases">
        <title>Genomic Encyclopedia of Type Strains, Phase III (KMG-III): the genomes of soil and plant-associated and newly described type strains.</title>
        <authorList>
            <person name="Whitman W."/>
        </authorList>
    </citation>
    <scope>NUCLEOTIDE SEQUENCE [LARGE SCALE GENOMIC DNA]</scope>
    <source>
        <strain evidence="3 4">CECT 8236</strain>
    </source>
</reference>
<feature type="domain" description="Transcriptional regulator DauR-like HTH" evidence="2">
    <location>
        <begin position="155"/>
        <end position="216"/>
    </location>
</feature>
<name>A0A3D9IVR1_9BACL</name>
<keyword evidence="4" id="KW-1185">Reference proteome</keyword>
<organism evidence="3 4">
    <name type="scientific">Cohnella lupini</name>
    <dbReference type="NCBI Taxonomy" id="1294267"/>
    <lineage>
        <taxon>Bacteria</taxon>
        <taxon>Bacillati</taxon>
        <taxon>Bacillota</taxon>
        <taxon>Bacilli</taxon>
        <taxon>Bacillales</taxon>
        <taxon>Paenibacillaceae</taxon>
        <taxon>Cohnella</taxon>
    </lineage>
</organism>
<dbReference type="Pfam" id="PF08348">
    <property type="entry name" value="PAS_6"/>
    <property type="match status" value="1"/>
</dbReference>
<dbReference type="Pfam" id="PF13309">
    <property type="entry name" value="HTH_22"/>
    <property type="match status" value="1"/>
</dbReference>
<protein>
    <submittedName>
        <fullName evidence="3">Putative transcriptional regulator YheO</fullName>
    </submittedName>
</protein>
<evidence type="ECO:0000313" key="3">
    <source>
        <dbReference type="EMBL" id="RED65928.1"/>
    </source>
</evidence>
<evidence type="ECO:0000313" key="4">
    <source>
        <dbReference type="Proteomes" id="UP000256869"/>
    </source>
</evidence>
<comment type="caution">
    <text evidence="3">The sequence shown here is derived from an EMBL/GenBank/DDBJ whole genome shotgun (WGS) entry which is preliminary data.</text>
</comment>
<sequence length="218" mass="24549">MRLSPDEILNSYKPMVEFIARINGNNCEVILHDLRQLENSIIAISNSHVTGRTVGGSITDFALSIIHDKKYEDRDFIANYTGKVANQERELRSSTYFIKDEGKTVIGMLCVNVDVTPLRKAREALDEMLSSDASIEEPGRAAQREAFVPSMEDLLRQSITEAIANYGIEPSRMLADEKKRIVGDLNAKGVFLLKGAVTETARRLETSEQTIYRYLKDF</sequence>